<protein>
    <submittedName>
        <fullName evidence="4">Ribokinase-like protein</fullName>
    </submittedName>
</protein>
<reference evidence="4" key="1">
    <citation type="journal article" date="2020" name="Stud. Mycol.">
        <title>101 Dothideomycetes genomes: a test case for predicting lifestyles and emergence of pathogens.</title>
        <authorList>
            <person name="Haridas S."/>
            <person name="Albert R."/>
            <person name="Binder M."/>
            <person name="Bloem J."/>
            <person name="Labutti K."/>
            <person name="Salamov A."/>
            <person name="Andreopoulos B."/>
            <person name="Baker S."/>
            <person name="Barry K."/>
            <person name="Bills G."/>
            <person name="Bluhm B."/>
            <person name="Cannon C."/>
            <person name="Castanera R."/>
            <person name="Culley D."/>
            <person name="Daum C."/>
            <person name="Ezra D."/>
            <person name="Gonzalez J."/>
            <person name="Henrissat B."/>
            <person name="Kuo A."/>
            <person name="Liang C."/>
            <person name="Lipzen A."/>
            <person name="Lutzoni F."/>
            <person name="Magnuson J."/>
            <person name="Mondo S."/>
            <person name="Nolan M."/>
            <person name="Ohm R."/>
            <person name="Pangilinan J."/>
            <person name="Park H.-J."/>
            <person name="Ramirez L."/>
            <person name="Alfaro M."/>
            <person name="Sun H."/>
            <person name="Tritt A."/>
            <person name="Yoshinaga Y."/>
            <person name="Zwiers L.-H."/>
            <person name="Turgeon B."/>
            <person name="Goodwin S."/>
            <person name="Spatafora J."/>
            <person name="Crous P."/>
            <person name="Grigoriev I."/>
        </authorList>
    </citation>
    <scope>NUCLEOTIDE SEQUENCE</scope>
    <source>
        <strain evidence="4">CBS 113389</strain>
    </source>
</reference>
<dbReference type="OrthoDB" id="204058at2759"/>
<dbReference type="EMBL" id="MU001638">
    <property type="protein sequence ID" value="KAF2481004.1"/>
    <property type="molecule type" value="Genomic_DNA"/>
</dbReference>
<keyword evidence="1" id="KW-0808">Transferase</keyword>
<dbReference type="GeneID" id="54472413"/>
<dbReference type="AlphaFoldDB" id="A0A6A6PMZ1"/>
<gene>
    <name evidence="4" type="ORF">BDY17DRAFT_254193</name>
</gene>
<dbReference type="InterPro" id="IPR029056">
    <property type="entry name" value="Ribokinase-like"/>
</dbReference>
<organism evidence="4 5">
    <name type="scientific">Neohortaea acidophila</name>
    <dbReference type="NCBI Taxonomy" id="245834"/>
    <lineage>
        <taxon>Eukaryota</taxon>
        <taxon>Fungi</taxon>
        <taxon>Dikarya</taxon>
        <taxon>Ascomycota</taxon>
        <taxon>Pezizomycotina</taxon>
        <taxon>Dothideomycetes</taxon>
        <taxon>Dothideomycetidae</taxon>
        <taxon>Mycosphaerellales</taxon>
        <taxon>Teratosphaeriaceae</taxon>
        <taxon>Neohortaea</taxon>
    </lineage>
</organism>
<evidence type="ECO:0000256" key="1">
    <source>
        <dbReference type="ARBA" id="ARBA00022679"/>
    </source>
</evidence>
<dbReference type="InterPro" id="IPR052562">
    <property type="entry name" value="Ketohexokinase-related"/>
</dbReference>
<dbReference type="Proteomes" id="UP000799767">
    <property type="component" value="Unassembled WGS sequence"/>
</dbReference>
<dbReference type="SUPFAM" id="SSF53613">
    <property type="entry name" value="Ribokinase-like"/>
    <property type="match status" value="1"/>
</dbReference>
<name>A0A6A6PMZ1_9PEZI</name>
<proteinExistence type="predicted"/>
<evidence type="ECO:0000259" key="3">
    <source>
        <dbReference type="Pfam" id="PF00294"/>
    </source>
</evidence>
<evidence type="ECO:0000256" key="2">
    <source>
        <dbReference type="ARBA" id="ARBA00022777"/>
    </source>
</evidence>
<keyword evidence="5" id="KW-1185">Reference proteome</keyword>
<dbReference type="PANTHER" id="PTHR42774">
    <property type="entry name" value="PHOSPHOTRANSFERASE SYSTEM TRANSPORT PROTEIN"/>
    <property type="match status" value="1"/>
</dbReference>
<dbReference type="RefSeq" id="XP_033587574.1">
    <property type="nucleotide sequence ID" value="XM_033731411.1"/>
</dbReference>
<evidence type="ECO:0000313" key="5">
    <source>
        <dbReference type="Proteomes" id="UP000799767"/>
    </source>
</evidence>
<dbReference type="Pfam" id="PF00294">
    <property type="entry name" value="PfkB"/>
    <property type="match status" value="1"/>
</dbReference>
<feature type="domain" description="Carbohydrate kinase PfkB" evidence="3">
    <location>
        <begin position="312"/>
        <end position="368"/>
    </location>
</feature>
<dbReference type="PROSITE" id="PS00584">
    <property type="entry name" value="PFKB_KINASES_2"/>
    <property type="match status" value="1"/>
</dbReference>
<sequence length="391" mass="43037">MLVCVGACAIDTILTMPHYPEEDSKLRALSFRRRRGGNTPNTLEVLQQLIESDHGKNDGQDKSNSESDAPLYLIATLPAKASADTSNASDQLQQRSRVDLSHCIYREESSEAVSSYIIASQATSSRTILNHNALEEMTFDEFVSAVDGILRTAEATGPAAKQRQTVWFHFEGRIPQTTLQCIRYLRSHGFFNAPSDMTVPPHELVVSVELEKPGREGLQELAYEADVVFYSKAWARGQGYTSAEDCLKQQSRHLSHMKECEPAPQKTLICPWGEHGATARSWKYTNPPSNNANASQPPDEKLVCSPAYIVDDRAIVDSTGAGDTFIAGVLFGILCRDGRQERRNGKWSLKDTLDFANGLAGRKILQDGFAGLDKLVSGLRDALDGVMSKAE</sequence>
<dbReference type="GO" id="GO:0016301">
    <property type="term" value="F:kinase activity"/>
    <property type="evidence" value="ECO:0007669"/>
    <property type="project" value="UniProtKB-KW"/>
</dbReference>
<accession>A0A6A6PMZ1</accession>
<dbReference type="InterPro" id="IPR011611">
    <property type="entry name" value="PfkB_dom"/>
</dbReference>
<keyword evidence="2 4" id="KW-0418">Kinase</keyword>
<evidence type="ECO:0000313" key="4">
    <source>
        <dbReference type="EMBL" id="KAF2481004.1"/>
    </source>
</evidence>
<dbReference type="InterPro" id="IPR002173">
    <property type="entry name" value="Carboh/pur_kinase_PfkB_CS"/>
</dbReference>
<dbReference type="Gene3D" id="3.40.1190.20">
    <property type="match status" value="1"/>
</dbReference>
<dbReference type="PANTHER" id="PTHR42774:SF3">
    <property type="entry name" value="KETOHEXOKINASE"/>
    <property type="match status" value="1"/>
</dbReference>